<dbReference type="EMBL" id="KN825800">
    <property type="protein sequence ID" value="KIK81430.1"/>
    <property type="molecule type" value="Genomic_DNA"/>
</dbReference>
<dbReference type="InParanoid" id="A0A0D0DQ87"/>
<name>A0A0D0DQ87_9AGAM</name>
<dbReference type="AlphaFoldDB" id="A0A0D0DQ87"/>
<protein>
    <submittedName>
        <fullName evidence="2">Uncharacterized protein</fullName>
    </submittedName>
</protein>
<keyword evidence="3" id="KW-1185">Reference proteome</keyword>
<organism evidence="2 3">
    <name type="scientific">Paxillus rubicundulus Ve08.2h10</name>
    <dbReference type="NCBI Taxonomy" id="930991"/>
    <lineage>
        <taxon>Eukaryota</taxon>
        <taxon>Fungi</taxon>
        <taxon>Dikarya</taxon>
        <taxon>Basidiomycota</taxon>
        <taxon>Agaricomycotina</taxon>
        <taxon>Agaricomycetes</taxon>
        <taxon>Agaricomycetidae</taxon>
        <taxon>Boletales</taxon>
        <taxon>Paxilineae</taxon>
        <taxon>Paxillaceae</taxon>
        <taxon>Paxillus</taxon>
    </lineage>
</organism>
<feature type="region of interest" description="Disordered" evidence="1">
    <location>
        <begin position="139"/>
        <end position="167"/>
    </location>
</feature>
<evidence type="ECO:0000313" key="3">
    <source>
        <dbReference type="Proteomes" id="UP000054538"/>
    </source>
</evidence>
<evidence type="ECO:0000256" key="1">
    <source>
        <dbReference type="SAM" id="MobiDB-lite"/>
    </source>
</evidence>
<dbReference type="Proteomes" id="UP000054538">
    <property type="component" value="Unassembled WGS sequence"/>
</dbReference>
<dbReference type="OrthoDB" id="2689303at2759"/>
<gene>
    <name evidence="2" type="ORF">PAXRUDRAFT_27878</name>
</gene>
<reference evidence="3" key="2">
    <citation type="submission" date="2015-01" db="EMBL/GenBank/DDBJ databases">
        <title>Evolutionary Origins and Diversification of the Mycorrhizal Mutualists.</title>
        <authorList>
            <consortium name="DOE Joint Genome Institute"/>
            <consortium name="Mycorrhizal Genomics Consortium"/>
            <person name="Kohler A."/>
            <person name="Kuo A."/>
            <person name="Nagy L.G."/>
            <person name="Floudas D."/>
            <person name="Copeland A."/>
            <person name="Barry K.W."/>
            <person name="Cichocki N."/>
            <person name="Veneault-Fourrey C."/>
            <person name="LaButti K."/>
            <person name="Lindquist E.A."/>
            <person name="Lipzen A."/>
            <person name="Lundell T."/>
            <person name="Morin E."/>
            <person name="Murat C."/>
            <person name="Riley R."/>
            <person name="Ohm R."/>
            <person name="Sun H."/>
            <person name="Tunlid A."/>
            <person name="Henrissat B."/>
            <person name="Grigoriev I.V."/>
            <person name="Hibbett D.S."/>
            <person name="Martin F."/>
        </authorList>
    </citation>
    <scope>NUCLEOTIDE SEQUENCE [LARGE SCALE GENOMIC DNA]</scope>
    <source>
        <strain evidence="3">Ve08.2h10</strain>
    </source>
</reference>
<feature type="region of interest" description="Disordered" evidence="1">
    <location>
        <begin position="77"/>
        <end position="116"/>
    </location>
</feature>
<feature type="compositionally biased region" description="Polar residues" evidence="1">
    <location>
        <begin position="155"/>
        <end position="167"/>
    </location>
</feature>
<evidence type="ECO:0000313" key="2">
    <source>
        <dbReference type="EMBL" id="KIK81430.1"/>
    </source>
</evidence>
<sequence>MSLNTTEHHTHAANATSHPSAILLEAQGKWHTKVEIAADNEAQCQAQAMSDLVSMQVLMWIATLEAKMEAKKVQALSSKPLATHPKPRDPVAADSTTSADMGSFNKDPSEDKVDNGTQKRAVRWLVKLTFRERVKDAHNKLDQPLNNGHEDKKSPGSTSTTGCSQVTGKGNLVATKAALPRLVKNWASAVVLSTCASVRPEPSHTASTHVPLSVSSKGLSMKTHTTSKSSLALPQTLTNSVMNLSHPPIGGLGEGDSEDDIYEGPVGIGAKADIWGKSMRK</sequence>
<feature type="compositionally biased region" description="Basic and acidic residues" evidence="1">
    <location>
        <begin position="1"/>
        <end position="10"/>
    </location>
</feature>
<feature type="non-terminal residue" evidence="2">
    <location>
        <position position="1"/>
    </location>
</feature>
<feature type="region of interest" description="Disordered" evidence="1">
    <location>
        <begin position="1"/>
        <end position="20"/>
    </location>
</feature>
<dbReference type="HOGENOM" id="CLU_992291_0_0_1"/>
<proteinExistence type="predicted"/>
<accession>A0A0D0DQ87</accession>
<reference evidence="2 3" key="1">
    <citation type="submission" date="2014-04" db="EMBL/GenBank/DDBJ databases">
        <authorList>
            <consortium name="DOE Joint Genome Institute"/>
            <person name="Kuo A."/>
            <person name="Kohler A."/>
            <person name="Jargeat P."/>
            <person name="Nagy L.G."/>
            <person name="Floudas D."/>
            <person name="Copeland A."/>
            <person name="Barry K.W."/>
            <person name="Cichocki N."/>
            <person name="Veneault-Fourrey C."/>
            <person name="LaButti K."/>
            <person name="Lindquist E.A."/>
            <person name="Lipzen A."/>
            <person name="Lundell T."/>
            <person name="Morin E."/>
            <person name="Murat C."/>
            <person name="Sun H."/>
            <person name="Tunlid A."/>
            <person name="Henrissat B."/>
            <person name="Grigoriev I.V."/>
            <person name="Hibbett D.S."/>
            <person name="Martin F."/>
            <person name="Nordberg H.P."/>
            <person name="Cantor M.N."/>
            <person name="Hua S.X."/>
        </authorList>
    </citation>
    <scope>NUCLEOTIDE SEQUENCE [LARGE SCALE GENOMIC DNA]</scope>
    <source>
        <strain evidence="2 3">Ve08.2h10</strain>
    </source>
</reference>